<dbReference type="NCBIfam" id="TIGR00138">
    <property type="entry name" value="rsmG_gidB"/>
    <property type="match status" value="1"/>
</dbReference>
<evidence type="ECO:0000256" key="3">
    <source>
        <dbReference type="ARBA" id="ARBA00022603"/>
    </source>
</evidence>
<comment type="caution">
    <text evidence="6">Lacks conserved residue(s) required for the propagation of feature annotation.</text>
</comment>
<comment type="catalytic activity">
    <reaction evidence="6">
        <text>guanosine(527) in 16S rRNA + S-adenosyl-L-methionine = N(7)-methylguanosine(527) in 16S rRNA + S-adenosyl-L-homocysteine</text>
        <dbReference type="Rhea" id="RHEA:42732"/>
        <dbReference type="Rhea" id="RHEA-COMP:10209"/>
        <dbReference type="Rhea" id="RHEA-COMP:10210"/>
        <dbReference type="ChEBI" id="CHEBI:57856"/>
        <dbReference type="ChEBI" id="CHEBI:59789"/>
        <dbReference type="ChEBI" id="CHEBI:74269"/>
        <dbReference type="ChEBI" id="CHEBI:74480"/>
        <dbReference type="EC" id="2.1.1.170"/>
    </reaction>
</comment>
<dbReference type="Gene3D" id="3.40.50.150">
    <property type="entry name" value="Vaccinia Virus protein VP39"/>
    <property type="match status" value="1"/>
</dbReference>
<evidence type="ECO:0000256" key="6">
    <source>
        <dbReference type="HAMAP-Rule" id="MF_00074"/>
    </source>
</evidence>
<feature type="binding site" evidence="6">
    <location>
        <position position="154"/>
    </location>
    <ligand>
        <name>S-adenosyl-L-methionine</name>
        <dbReference type="ChEBI" id="CHEBI:59789"/>
    </ligand>
</feature>
<keyword evidence="2 6" id="KW-0698">rRNA processing</keyword>
<dbReference type="HAMAP" id="MF_00074">
    <property type="entry name" value="16SrRNA_methyltr_G"/>
    <property type="match status" value="1"/>
</dbReference>
<dbReference type="GO" id="GO:0005829">
    <property type="term" value="C:cytosol"/>
    <property type="evidence" value="ECO:0007669"/>
    <property type="project" value="TreeGrafter"/>
</dbReference>
<accession>A0A3M6PZP2</accession>
<dbReference type="SUPFAM" id="SSF53335">
    <property type="entry name" value="S-adenosyl-L-methionine-dependent methyltransferases"/>
    <property type="match status" value="1"/>
</dbReference>
<dbReference type="PIRSF" id="PIRSF003078">
    <property type="entry name" value="GidB"/>
    <property type="match status" value="1"/>
</dbReference>
<dbReference type="PANTHER" id="PTHR31760:SF0">
    <property type="entry name" value="S-ADENOSYL-L-METHIONINE-DEPENDENT METHYLTRANSFERASES SUPERFAMILY PROTEIN"/>
    <property type="match status" value="1"/>
</dbReference>
<keyword evidence="4 6" id="KW-0808">Transferase</keyword>
<dbReference type="GO" id="GO:0070043">
    <property type="term" value="F:rRNA (guanine-N7-)-methyltransferase activity"/>
    <property type="evidence" value="ECO:0007669"/>
    <property type="project" value="UniProtKB-UniRule"/>
</dbReference>
<feature type="binding site" evidence="6">
    <location>
        <position position="90"/>
    </location>
    <ligand>
        <name>S-adenosyl-L-methionine</name>
        <dbReference type="ChEBI" id="CHEBI:59789"/>
    </ligand>
</feature>
<dbReference type="EC" id="2.1.1.170" evidence="6"/>
<evidence type="ECO:0000256" key="5">
    <source>
        <dbReference type="ARBA" id="ARBA00022691"/>
    </source>
</evidence>
<evidence type="ECO:0000313" key="8">
    <source>
        <dbReference type="Proteomes" id="UP000267521"/>
    </source>
</evidence>
<feature type="binding site" evidence="6">
    <location>
        <begin position="141"/>
        <end position="142"/>
    </location>
    <ligand>
        <name>S-adenosyl-L-methionine</name>
        <dbReference type="ChEBI" id="CHEBI:59789"/>
    </ligand>
</feature>
<reference evidence="7 8" key="1">
    <citation type="submission" date="2018-10" db="EMBL/GenBank/DDBJ databases">
        <title>Comamonadaceae CDC group NO-1 genome sequencing and assembly.</title>
        <authorList>
            <person name="Bernier A.-M."/>
            <person name="Bernard K."/>
        </authorList>
    </citation>
    <scope>NUCLEOTIDE SEQUENCE [LARGE SCALE GENOMIC DNA]</scope>
    <source>
        <strain evidence="7 8">NML970147</strain>
    </source>
</reference>
<sequence>MPQQEQTDRLLQEGAAQLGLALTVQQQRQLLDYVALLHKWNRVYNLTSVRDPLEMLRLHVLDCLAVVQPFRQAMDELVRQGLPAQALDVGAGGGLPSVVLAIGCPDVSIHCVDAVAKKMAFVRQAAGALSLGNLQAIHARVESLEQRYAVITSRAFASLADFTALTHSLLMPQGVWMAMKGKYPAEEVAQLPKSVEVFHVEPLQVPGLEAQRCIVWMRSGTALLSEK</sequence>
<comment type="subcellular location">
    <subcellularLocation>
        <location evidence="6">Cytoplasm</location>
    </subcellularLocation>
</comment>
<gene>
    <name evidence="6 7" type="primary">rsmG</name>
    <name evidence="7" type="ORF">EBQ26_09920</name>
</gene>
<comment type="caution">
    <text evidence="7">The sequence shown here is derived from an EMBL/GenBank/DDBJ whole genome shotgun (WGS) entry which is preliminary data.</text>
</comment>
<dbReference type="InterPro" id="IPR029063">
    <property type="entry name" value="SAM-dependent_MTases_sf"/>
</dbReference>
<feature type="binding site" evidence="6">
    <location>
        <position position="95"/>
    </location>
    <ligand>
        <name>S-adenosyl-L-methionine</name>
        <dbReference type="ChEBI" id="CHEBI:59789"/>
    </ligand>
</feature>
<protein>
    <recommendedName>
        <fullName evidence="6">Ribosomal RNA small subunit methyltransferase G</fullName>
        <ecNumber evidence="6">2.1.1.170</ecNumber>
    </recommendedName>
    <alternativeName>
        <fullName evidence="6">16S rRNA 7-methylguanosine methyltransferase</fullName>
        <shortName evidence="6">16S rRNA m7G methyltransferase</shortName>
    </alternativeName>
</protein>
<evidence type="ECO:0000256" key="4">
    <source>
        <dbReference type="ARBA" id="ARBA00022679"/>
    </source>
</evidence>
<keyword evidence="5 6" id="KW-0949">S-adenosyl-L-methionine</keyword>
<dbReference type="InterPro" id="IPR003682">
    <property type="entry name" value="rRNA_ssu_MeTfrase_G"/>
</dbReference>
<dbReference type="PANTHER" id="PTHR31760">
    <property type="entry name" value="S-ADENOSYL-L-METHIONINE-DEPENDENT METHYLTRANSFERASES SUPERFAMILY PROTEIN"/>
    <property type="match status" value="1"/>
</dbReference>
<dbReference type="AlphaFoldDB" id="A0A3M6PZP2"/>
<evidence type="ECO:0000256" key="1">
    <source>
        <dbReference type="ARBA" id="ARBA00022490"/>
    </source>
</evidence>
<name>A0A3M6PZP2_9BURK</name>
<keyword evidence="1 6" id="KW-0963">Cytoplasm</keyword>
<comment type="function">
    <text evidence="6">Specifically methylates the N7 position of guanine in position 527 of 16S rRNA.</text>
</comment>
<comment type="similarity">
    <text evidence="6">Belongs to the methyltransferase superfamily. RNA methyltransferase RsmG family.</text>
</comment>
<dbReference type="RefSeq" id="WP_122238852.1">
    <property type="nucleotide sequence ID" value="NZ_RDQM01000012.1"/>
</dbReference>
<proteinExistence type="inferred from homology"/>
<keyword evidence="3 6" id="KW-0489">Methyltransferase</keyword>
<dbReference type="Pfam" id="PF02527">
    <property type="entry name" value="GidB"/>
    <property type="match status" value="1"/>
</dbReference>
<evidence type="ECO:0000256" key="2">
    <source>
        <dbReference type="ARBA" id="ARBA00022552"/>
    </source>
</evidence>
<dbReference type="Proteomes" id="UP000267521">
    <property type="component" value="Unassembled WGS sequence"/>
</dbReference>
<evidence type="ECO:0000313" key="7">
    <source>
        <dbReference type="EMBL" id="RMW96265.1"/>
    </source>
</evidence>
<dbReference type="EMBL" id="RDQM01000012">
    <property type="protein sequence ID" value="RMW96265.1"/>
    <property type="molecule type" value="Genomic_DNA"/>
</dbReference>
<organism evidence="7 8">
    <name type="scientific">Allofranklinella schreckenbergeri</name>
    <dbReference type="NCBI Taxonomy" id="1076744"/>
    <lineage>
        <taxon>Bacteria</taxon>
        <taxon>Pseudomonadati</taxon>
        <taxon>Pseudomonadota</taxon>
        <taxon>Betaproteobacteria</taxon>
        <taxon>Burkholderiales</taxon>
        <taxon>Comamonadaceae</taxon>
        <taxon>Allofranklinella</taxon>
    </lineage>
</organism>